<reference evidence="3" key="1">
    <citation type="journal article" date="2014" name="Proc. Natl. Acad. Sci. U.S.A.">
        <title>Extensive sampling of basidiomycete genomes demonstrates inadequacy of the white-rot/brown-rot paradigm for wood decay fungi.</title>
        <authorList>
            <person name="Riley R."/>
            <person name="Salamov A.A."/>
            <person name="Brown D.W."/>
            <person name="Nagy L.G."/>
            <person name="Floudas D."/>
            <person name="Held B.W."/>
            <person name="Levasseur A."/>
            <person name="Lombard V."/>
            <person name="Morin E."/>
            <person name="Otillar R."/>
            <person name="Lindquist E.A."/>
            <person name="Sun H."/>
            <person name="LaButti K.M."/>
            <person name="Schmutz J."/>
            <person name="Jabbour D."/>
            <person name="Luo H."/>
            <person name="Baker S.E."/>
            <person name="Pisabarro A.G."/>
            <person name="Walton J.D."/>
            <person name="Blanchette R.A."/>
            <person name="Henrissat B."/>
            <person name="Martin F."/>
            <person name="Cullen D."/>
            <person name="Hibbett D.S."/>
            <person name="Grigoriev I.V."/>
        </authorList>
    </citation>
    <scope>NUCLEOTIDE SEQUENCE [LARGE SCALE GENOMIC DNA]</scope>
    <source>
        <strain evidence="3">MUCL 33604</strain>
    </source>
</reference>
<organism evidence="2 3">
    <name type="scientific">Jaapia argillacea MUCL 33604</name>
    <dbReference type="NCBI Taxonomy" id="933084"/>
    <lineage>
        <taxon>Eukaryota</taxon>
        <taxon>Fungi</taxon>
        <taxon>Dikarya</taxon>
        <taxon>Basidiomycota</taxon>
        <taxon>Agaricomycotina</taxon>
        <taxon>Agaricomycetes</taxon>
        <taxon>Agaricomycetidae</taxon>
        <taxon>Jaapiales</taxon>
        <taxon>Jaapiaceae</taxon>
        <taxon>Jaapia</taxon>
    </lineage>
</organism>
<keyword evidence="1" id="KW-0472">Membrane</keyword>
<evidence type="ECO:0000313" key="3">
    <source>
        <dbReference type="Proteomes" id="UP000027265"/>
    </source>
</evidence>
<keyword evidence="1" id="KW-0812">Transmembrane</keyword>
<evidence type="ECO:0000256" key="1">
    <source>
        <dbReference type="SAM" id="Phobius"/>
    </source>
</evidence>
<dbReference type="EMBL" id="KL197762">
    <property type="protein sequence ID" value="KDQ50299.1"/>
    <property type="molecule type" value="Genomic_DNA"/>
</dbReference>
<protein>
    <submittedName>
        <fullName evidence="2">Uncharacterized protein</fullName>
    </submittedName>
</protein>
<feature type="transmembrane region" description="Helical" evidence="1">
    <location>
        <begin position="58"/>
        <end position="77"/>
    </location>
</feature>
<dbReference type="InParanoid" id="A0A067P680"/>
<dbReference type="HOGENOM" id="CLU_2542883_0_0_1"/>
<accession>A0A067P680</accession>
<dbReference type="AlphaFoldDB" id="A0A067P680"/>
<proteinExistence type="predicted"/>
<dbReference type="Proteomes" id="UP000027265">
    <property type="component" value="Unassembled WGS sequence"/>
</dbReference>
<keyword evidence="3" id="KW-1185">Reference proteome</keyword>
<name>A0A067P680_9AGAM</name>
<gene>
    <name evidence="2" type="ORF">JAAARDRAFT_587504</name>
</gene>
<sequence>MSSNFCIRRLLLYLSRPAETKCGNHYPTFQNGIEGTREKNINTSEMDDYIRSIQSRPVSAFVLGCGVGIVYIQPNFLRMREPF</sequence>
<evidence type="ECO:0000313" key="2">
    <source>
        <dbReference type="EMBL" id="KDQ50299.1"/>
    </source>
</evidence>
<keyword evidence="1" id="KW-1133">Transmembrane helix</keyword>